<feature type="transmembrane region" description="Helical" evidence="2">
    <location>
        <begin position="6"/>
        <end position="28"/>
    </location>
</feature>
<feature type="region of interest" description="Disordered" evidence="1">
    <location>
        <begin position="207"/>
        <end position="256"/>
    </location>
</feature>
<dbReference type="AlphaFoldDB" id="A0A176QCC1"/>
<dbReference type="RefSeq" id="WP_068272541.1">
    <property type="nucleotide sequence ID" value="NZ_LQZG01000002.1"/>
</dbReference>
<evidence type="ECO:0000313" key="4">
    <source>
        <dbReference type="Proteomes" id="UP000076976"/>
    </source>
</evidence>
<gene>
    <name evidence="3" type="ORF">AWH69_04720</name>
</gene>
<dbReference type="Proteomes" id="UP000076976">
    <property type="component" value="Unassembled WGS sequence"/>
</dbReference>
<protein>
    <recommendedName>
        <fullName evidence="5">Thioredoxin domain-containing protein</fullName>
    </recommendedName>
</protein>
<comment type="caution">
    <text evidence="3">The sequence shown here is derived from an EMBL/GenBank/DDBJ whole genome shotgun (WGS) entry which is preliminary data.</text>
</comment>
<evidence type="ECO:0000313" key="3">
    <source>
        <dbReference type="EMBL" id="OAB87398.1"/>
    </source>
</evidence>
<name>A0A176QCC1_9MICO</name>
<organism evidence="3 4">
    <name type="scientific">Janibacter melonis</name>
    <dbReference type="NCBI Taxonomy" id="262209"/>
    <lineage>
        <taxon>Bacteria</taxon>
        <taxon>Bacillati</taxon>
        <taxon>Actinomycetota</taxon>
        <taxon>Actinomycetes</taxon>
        <taxon>Micrococcales</taxon>
        <taxon>Intrasporangiaceae</taxon>
        <taxon>Janibacter</taxon>
    </lineage>
</organism>
<keyword evidence="2" id="KW-0812">Transmembrane</keyword>
<reference evidence="3 4" key="1">
    <citation type="submission" date="2016-01" db="EMBL/GenBank/DDBJ databases">
        <title>Janibacter melonis strain CD11_4 genome sequencing and assembly.</title>
        <authorList>
            <person name="Nair G.R."/>
            <person name="Kaur G."/>
            <person name="Chander A.M."/>
            <person name="Mayilraj S."/>
        </authorList>
    </citation>
    <scope>NUCLEOTIDE SEQUENCE [LARGE SCALE GENOMIC DNA]</scope>
    <source>
        <strain evidence="3 4">CD11-4</strain>
    </source>
</reference>
<accession>A0A176QCC1</accession>
<feature type="compositionally biased region" description="Basic and acidic residues" evidence="1">
    <location>
        <begin position="208"/>
        <end position="227"/>
    </location>
</feature>
<evidence type="ECO:0000256" key="2">
    <source>
        <dbReference type="SAM" id="Phobius"/>
    </source>
</evidence>
<sequence>MSTPVLTTLVVVLLIAVVLLAMLVLGLLRSHALILKALHDLGAGLELDRQAERESAAGGAGGPVPVEIERGVMAPARSQHVRVAGISGATLDGAPAQVDLTSGRYLLAFLSTGCTVCGSFWQAFRTETEVPGQARLLVVAKGDDGESPSALAELAHGGAELVRSSAAWDDFVVPGSPYFVYLVDGDIVGEGSASSWPQVSDLMGQAVADHEHRTAAPFEDRGERDDPTSVDAELRAAGLGPGHPSLYPDPSGRDGA</sequence>
<evidence type="ECO:0008006" key="5">
    <source>
        <dbReference type="Google" id="ProtNLM"/>
    </source>
</evidence>
<dbReference type="STRING" id="262209.AWH69_04720"/>
<keyword evidence="2" id="KW-0472">Membrane</keyword>
<keyword evidence="4" id="KW-1185">Reference proteome</keyword>
<proteinExistence type="predicted"/>
<dbReference type="EMBL" id="LQZG01000002">
    <property type="protein sequence ID" value="OAB87398.1"/>
    <property type="molecule type" value="Genomic_DNA"/>
</dbReference>
<keyword evidence="2" id="KW-1133">Transmembrane helix</keyword>
<evidence type="ECO:0000256" key="1">
    <source>
        <dbReference type="SAM" id="MobiDB-lite"/>
    </source>
</evidence>